<organism evidence="8 9">
    <name type="scientific">Aureibaculum flavum</name>
    <dbReference type="NCBI Taxonomy" id="2795986"/>
    <lineage>
        <taxon>Bacteria</taxon>
        <taxon>Pseudomonadati</taxon>
        <taxon>Bacteroidota</taxon>
        <taxon>Flavobacteriia</taxon>
        <taxon>Flavobacteriales</taxon>
        <taxon>Flavobacteriaceae</taxon>
        <taxon>Aureibaculum</taxon>
    </lineage>
</organism>
<dbReference type="InterPro" id="IPR023091">
    <property type="entry name" value="MetalPrtase_cat_dom_sf_prd"/>
</dbReference>
<evidence type="ECO:0000256" key="1">
    <source>
        <dbReference type="ARBA" id="ARBA00010875"/>
    </source>
</evidence>
<dbReference type="RefSeq" id="WP_198840885.1">
    <property type="nucleotide sequence ID" value="NZ_JAEHFJ010000003.1"/>
</dbReference>
<gene>
    <name evidence="7 8" type="primary">ybeY</name>
    <name evidence="8" type="ORF">JBL43_07770</name>
</gene>
<dbReference type="InterPro" id="IPR002036">
    <property type="entry name" value="YbeY"/>
</dbReference>
<dbReference type="PANTHER" id="PTHR46986:SF1">
    <property type="entry name" value="ENDORIBONUCLEASE YBEY, CHLOROPLASTIC"/>
    <property type="match status" value="1"/>
</dbReference>
<dbReference type="EC" id="3.1.-.-" evidence="7"/>
<dbReference type="Pfam" id="PF02130">
    <property type="entry name" value="YbeY"/>
    <property type="match status" value="1"/>
</dbReference>
<comment type="caution">
    <text evidence="8">The sequence shown here is derived from an EMBL/GenBank/DDBJ whole genome shotgun (WGS) entry which is preliminary data.</text>
</comment>
<dbReference type="HAMAP" id="MF_00009">
    <property type="entry name" value="Endoribonucl_YbeY"/>
    <property type="match status" value="1"/>
</dbReference>
<feature type="binding site" evidence="7">
    <location>
        <position position="109"/>
    </location>
    <ligand>
        <name>Zn(2+)</name>
        <dbReference type="ChEBI" id="CHEBI:29105"/>
        <note>catalytic</note>
    </ligand>
</feature>
<keyword evidence="2 7" id="KW-0540">Nuclease</keyword>
<dbReference type="PANTHER" id="PTHR46986">
    <property type="entry name" value="ENDORIBONUCLEASE YBEY, CHLOROPLASTIC"/>
    <property type="match status" value="1"/>
</dbReference>
<dbReference type="Proteomes" id="UP000623301">
    <property type="component" value="Unassembled WGS sequence"/>
</dbReference>
<evidence type="ECO:0000256" key="6">
    <source>
        <dbReference type="ARBA" id="ARBA00022833"/>
    </source>
</evidence>
<dbReference type="Gene3D" id="3.40.390.30">
    <property type="entry name" value="Metalloproteases ('zincins'), catalytic domain"/>
    <property type="match status" value="1"/>
</dbReference>
<keyword evidence="7" id="KW-0698">rRNA processing</keyword>
<protein>
    <recommendedName>
        <fullName evidence="7">Endoribonuclease YbeY</fullName>
        <ecNumber evidence="7">3.1.-.-</ecNumber>
    </recommendedName>
</protein>
<keyword evidence="5 7" id="KW-0378">Hydrolase</keyword>
<name>A0ABS0WQ78_9FLAO</name>
<keyword evidence="7" id="KW-0963">Cytoplasm</keyword>
<feature type="binding site" evidence="7">
    <location>
        <position position="105"/>
    </location>
    <ligand>
        <name>Zn(2+)</name>
        <dbReference type="ChEBI" id="CHEBI:29105"/>
        <note>catalytic</note>
    </ligand>
</feature>
<evidence type="ECO:0000313" key="8">
    <source>
        <dbReference type="EMBL" id="MBJ2174130.1"/>
    </source>
</evidence>
<comment type="similarity">
    <text evidence="1 7">Belongs to the endoribonuclease YbeY family.</text>
</comment>
<feature type="binding site" evidence="7">
    <location>
        <position position="115"/>
    </location>
    <ligand>
        <name>Zn(2+)</name>
        <dbReference type="ChEBI" id="CHEBI:29105"/>
        <note>catalytic</note>
    </ligand>
</feature>
<keyword evidence="7" id="KW-0690">Ribosome biogenesis</keyword>
<comment type="cofactor">
    <cofactor evidence="7">
        <name>Zn(2+)</name>
        <dbReference type="ChEBI" id="CHEBI:29105"/>
    </cofactor>
    <text evidence="7">Binds 1 zinc ion.</text>
</comment>
<sequence>MIEFNYQKEFEFNNSNDISGWLSGAIKDENYKEDAINYIFCDDIYLLELNVKHLEHNTLTDIITFDYNLGKLISSDIFISVDRVLENSVKYAVNFDDELNRVMIHGILHLCGYKDKTKEEKLLMREKEDYYLSLRTFK</sequence>
<dbReference type="SUPFAM" id="SSF55486">
    <property type="entry name" value="Metalloproteases ('zincins'), catalytic domain"/>
    <property type="match status" value="1"/>
</dbReference>
<keyword evidence="6 7" id="KW-0862">Zinc</keyword>
<evidence type="ECO:0000256" key="4">
    <source>
        <dbReference type="ARBA" id="ARBA00022759"/>
    </source>
</evidence>
<dbReference type="EMBL" id="JAEHFJ010000003">
    <property type="protein sequence ID" value="MBJ2174130.1"/>
    <property type="molecule type" value="Genomic_DNA"/>
</dbReference>
<keyword evidence="3 7" id="KW-0479">Metal-binding</keyword>
<keyword evidence="4 7" id="KW-0255">Endonuclease</keyword>
<reference evidence="8 9" key="1">
    <citation type="submission" date="2020-12" db="EMBL/GenBank/DDBJ databases">
        <title>Aureibaculum luteum sp. nov. and Aureibaculum flavum sp. nov., novel members of the family Flavobacteriaceae isolated from Antarctic intertidal sediments.</title>
        <authorList>
            <person name="He X."/>
            <person name="Zhang X."/>
        </authorList>
    </citation>
    <scope>NUCLEOTIDE SEQUENCE [LARGE SCALE GENOMIC DNA]</scope>
    <source>
        <strain evidence="8 9">A20</strain>
    </source>
</reference>
<dbReference type="NCBIfam" id="TIGR00043">
    <property type="entry name" value="rRNA maturation RNase YbeY"/>
    <property type="match status" value="1"/>
</dbReference>
<proteinExistence type="inferred from homology"/>
<evidence type="ECO:0000313" key="9">
    <source>
        <dbReference type="Proteomes" id="UP000623301"/>
    </source>
</evidence>
<comment type="function">
    <text evidence="7">Single strand-specific metallo-endoribonuclease involved in late-stage 70S ribosome quality control and in maturation of the 3' terminus of the 16S rRNA.</text>
</comment>
<comment type="subcellular location">
    <subcellularLocation>
        <location evidence="7">Cytoplasm</location>
    </subcellularLocation>
</comment>
<keyword evidence="9" id="KW-1185">Reference proteome</keyword>
<evidence type="ECO:0000256" key="5">
    <source>
        <dbReference type="ARBA" id="ARBA00022801"/>
    </source>
</evidence>
<evidence type="ECO:0000256" key="2">
    <source>
        <dbReference type="ARBA" id="ARBA00022722"/>
    </source>
</evidence>
<evidence type="ECO:0000256" key="7">
    <source>
        <dbReference type="HAMAP-Rule" id="MF_00009"/>
    </source>
</evidence>
<evidence type="ECO:0000256" key="3">
    <source>
        <dbReference type="ARBA" id="ARBA00022723"/>
    </source>
</evidence>
<accession>A0ABS0WQ78</accession>